<comment type="caution">
    <text evidence="2">The sequence shown here is derived from an EMBL/GenBank/DDBJ whole genome shotgun (WGS) entry which is preliminary data.</text>
</comment>
<evidence type="ECO:0000256" key="1">
    <source>
        <dbReference type="SAM" id="MobiDB-lite"/>
    </source>
</evidence>
<gene>
    <name evidence="2" type="ORF">HGM15179_009171</name>
</gene>
<organism evidence="2 3">
    <name type="scientific">Zosterops borbonicus</name>
    <dbReference type="NCBI Taxonomy" id="364589"/>
    <lineage>
        <taxon>Eukaryota</taxon>
        <taxon>Metazoa</taxon>
        <taxon>Chordata</taxon>
        <taxon>Craniata</taxon>
        <taxon>Vertebrata</taxon>
        <taxon>Euteleostomi</taxon>
        <taxon>Archelosauria</taxon>
        <taxon>Archosauria</taxon>
        <taxon>Dinosauria</taxon>
        <taxon>Saurischia</taxon>
        <taxon>Theropoda</taxon>
        <taxon>Coelurosauria</taxon>
        <taxon>Aves</taxon>
        <taxon>Neognathae</taxon>
        <taxon>Neoaves</taxon>
        <taxon>Telluraves</taxon>
        <taxon>Australaves</taxon>
        <taxon>Passeriformes</taxon>
        <taxon>Sylvioidea</taxon>
        <taxon>Zosteropidae</taxon>
        <taxon>Zosterops</taxon>
    </lineage>
</organism>
<name>A0A8K1GHP0_9PASS</name>
<reference evidence="2" key="1">
    <citation type="submission" date="2019-04" db="EMBL/GenBank/DDBJ databases">
        <title>Genome assembly of Zosterops borbonicus 15179.</title>
        <authorList>
            <person name="Leroy T."/>
            <person name="Anselmetti Y."/>
            <person name="Tilak M.-K."/>
            <person name="Nabholz B."/>
        </authorList>
    </citation>
    <scope>NUCLEOTIDE SEQUENCE</scope>
    <source>
        <strain evidence="2">HGM_15179</strain>
        <tissue evidence="2">Muscle</tissue>
    </source>
</reference>
<accession>A0A8K1GHP0</accession>
<keyword evidence="3" id="KW-1185">Reference proteome</keyword>
<dbReference type="EMBL" id="SWJQ01000241">
    <property type="protein sequence ID" value="TRZ17934.1"/>
    <property type="molecule type" value="Genomic_DNA"/>
</dbReference>
<protein>
    <submittedName>
        <fullName evidence="2">Uncharacterized protein</fullName>
    </submittedName>
</protein>
<evidence type="ECO:0000313" key="2">
    <source>
        <dbReference type="EMBL" id="TRZ17934.1"/>
    </source>
</evidence>
<evidence type="ECO:0000313" key="3">
    <source>
        <dbReference type="Proteomes" id="UP000796761"/>
    </source>
</evidence>
<dbReference type="Proteomes" id="UP000796761">
    <property type="component" value="Unassembled WGS sequence"/>
</dbReference>
<dbReference type="AlphaFoldDB" id="A0A8K1GHP0"/>
<feature type="region of interest" description="Disordered" evidence="1">
    <location>
        <begin position="90"/>
        <end position="115"/>
    </location>
</feature>
<proteinExistence type="predicted"/>
<feature type="compositionally biased region" description="Basic and acidic residues" evidence="1">
    <location>
        <begin position="102"/>
        <end position="115"/>
    </location>
</feature>
<sequence>MKFNKAKLKVLHMCQSNLKQKYRLGREWLESSPEDDLELLVEKKLRKTQQCALAAHKTTLDDPGNYRLVRLTQIPGKVMVQIILEANGMEWNGTERNGTEQNRTERNGTERNGTE</sequence>
<dbReference type="OrthoDB" id="7689696at2759"/>